<dbReference type="InterPro" id="IPR051166">
    <property type="entry name" value="Threonine_Synthase"/>
</dbReference>
<feature type="region of interest" description="Disordered" evidence="1">
    <location>
        <begin position="349"/>
        <end position="374"/>
    </location>
</feature>
<accession>A0A1D3D312</accession>
<dbReference type="PANTHER" id="PTHR42690:SF1">
    <property type="entry name" value="THREONINE SYNTHASE-LIKE 2"/>
    <property type="match status" value="1"/>
</dbReference>
<protein>
    <submittedName>
        <fullName evidence="3">L-threonine synthase</fullName>
    </submittedName>
</protein>
<gene>
    <name evidence="3" type="ORF">cyc_02824</name>
</gene>
<evidence type="ECO:0000256" key="1">
    <source>
        <dbReference type="SAM" id="MobiDB-lite"/>
    </source>
</evidence>
<dbReference type="Proteomes" id="UP000095192">
    <property type="component" value="Unassembled WGS sequence"/>
</dbReference>
<dbReference type="VEuPathDB" id="ToxoDB:cyc_02824"/>
<feature type="region of interest" description="Disordered" evidence="1">
    <location>
        <begin position="617"/>
        <end position="658"/>
    </location>
</feature>
<dbReference type="EMBL" id="JROU02000963">
    <property type="protein sequence ID" value="OEH77837.1"/>
    <property type="molecule type" value="Genomic_DNA"/>
</dbReference>
<dbReference type="PANTHER" id="PTHR42690">
    <property type="entry name" value="THREONINE SYNTHASE FAMILY MEMBER"/>
    <property type="match status" value="1"/>
</dbReference>
<organism evidence="3 4">
    <name type="scientific">Cyclospora cayetanensis</name>
    <dbReference type="NCBI Taxonomy" id="88456"/>
    <lineage>
        <taxon>Eukaryota</taxon>
        <taxon>Sar</taxon>
        <taxon>Alveolata</taxon>
        <taxon>Apicomplexa</taxon>
        <taxon>Conoidasida</taxon>
        <taxon>Coccidia</taxon>
        <taxon>Eucoccidiorida</taxon>
        <taxon>Eimeriorina</taxon>
        <taxon>Eimeriidae</taxon>
        <taxon>Cyclospora</taxon>
    </lineage>
</organism>
<dbReference type="Gene3D" id="3.90.1380.10">
    <property type="entry name" value="Threonine synthase, N-terminal domain"/>
    <property type="match status" value="1"/>
</dbReference>
<feature type="compositionally biased region" description="Polar residues" evidence="1">
    <location>
        <begin position="114"/>
        <end position="139"/>
    </location>
</feature>
<name>A0A1D3D312_9EIME</name>
<feature type="region of interest" description="Disordered" evidence="1">
    <location>
        <begin position="166"/>
        <end position="188"/>
    </location>
</feature>
<feature type="region of interest" description="Disordered" evidence="1">
    <location>
        <begin position="939"/>
        <end position="1004"/>
    </location>
</feature>
<dbReference type="Gene3D" id="3.40.50.1100">
    <property type="match status" value="2"/>
</dbReference>
<feature type="region of interest" description="Disordered" evidence="1">
    <location>
        <begin position="538"/>
        <end position="557"/>
    </location>
</feature>
<feature type="region of interest" description="Disordered" evidence="1">
    <location>
        <begin position="1200"/>
        <end position="1220"/>
    </location>
</feature>
<feature type="region of interest" description="Disordered" evidence="1">
    <location>
        <begin position="1270"/>
        <end position="1311"/>
    </location>
</feature>
<feature type="region of interest" description="Disordered" evidence="1">
    <location>
        <begin position="1017"/>
        <end position="1042"/>
    </location>
</feature>
<dbReference type="VEuPathDB" id="ToxoDB:LOC113146839"/>
<feature type="region of interest" description="Disordered" evidence="1">
    <location>
        <begin position="1148"/>
        <end position="1168"/>
    </location>
</feature>
<evidence type="ECO:0000259" key="2">
    <source>
        <dbReference type="Pfam" id="PF14821"/>
    </source>
</evidence>
<feature type="compositionally biased region" description="Basic and acidic residues" evidence="1">
    <location>
        <begin position="954"/>
        <end position="966"/>
    </location>
</feature>
<feature type="compositionally biased region" description="Polar residues" evidence="1">
    <location>
        <begin position="541"/>
        <end position="557"/>
    </location>
</feature>
<evidence type="ECO:0000313" key="4">
    <source>
        <dbReference type="Proteomes" id="UP000095192"/>
    </source>
</evidence>
<dbReference type="SUPFAM" id="SSF53686">
    <property type="entry name" value="Tryptophan synthase beta subunit-like PLP-dependent enzymes"/>
    <property type="match status" value="1"/>
</dbReference>
<evidence type="ECO:0000313" key="3">
    <source>
        <dbReference type="EMBL" id="OEH77837.1"/>
    </source>
</evidence>
<dbReference type="Pfam" id="PF14821">
    <property type="entry name" value="Thr_synth_N"/>
    <property type="match status" value="1"/>
</dbReference>
<feature type="domain" description="Threonine synthase N-terminal" evidence="2">
    <location>
        <begin position="19"/>
        <end position="64"/>
    </location>
</feature>
<dbReference type="InterPro" id="IPR029144">
    <property type="entry name" value="Thr_synth_N"/>
</dbReference>
<reference evidence="3 4" key="1">
    <citation type="journal article" date="2016" name="BMC Genomics">
        <title>Comparative genomics reveals Cyclospora cayetanensis possesses coccidia-like metabolism and invasion components but unique surface antigens.</title>
        <authorList>
            <person name="Liu S."/>
            <person name="Wang L."/>
            <person name="Zheng H."/>
            <person name="Xu Z."/>
            <person name="Roellig D.M."/>
            <person name="Li N."/>
            <person name="Frace M.A."/>
            <person name="Tang K."/>
            <person name="Arrowood M.J."/>
            <person name="Moss D.M."/>
            <person name="Zhang L."/>
            <person name="Feng Y."/>
            <person name="Xiao L."/>
        </authorList>
    </citation>
    <scope>NUCLEOTIDE SEQUENCE [LARGE SCALE GENOMIC DNA]</scope>
    <source>
        <strain evidence="3 4">CHN_HEN01</strain>
    </source>
</reference>
<feature type="compositionally biased region" description="Low complexity" evidence="1">
    <location>
        <begin position="619"/>
        <end position="630"/>
    </location>
</feature>
<feature type="region of interest" description="Disordered" evidence="1">
    <location>
        <begin position="671"/>
        <end position="738"/>
    </location>
</feature>
<dbReference type="InterPro" id="IPR036052">
    <property type="entry name" value="TrpB-like_PALP_sf"/>
</dbReference>
<dbReference type="InParanoid" id="A0A1D3D312"/>
<feature type="compositionally biased region" description="Polar residues" evidence="1">
    <location>
        <begin position="1270"/>
        <end position="1285"/>
    </location>
</feature>
<dbReference type="InterPro" id="IPR037158">
    <property type="entry name" value="Thr_synth_N_sf"/>
</dbReference>
<keyword evidence="4" id="KW-1185">Reference proteome</keyword>
<comment type="caution">
    <text evidence="3">The sequence shown here is derived from an EMBL/GenBank/DDBJ whole genome shotgun (WGS) entry which is preliminary data.</text>
</comment>
<proteinExistence type="predicted"/>
<feature type="region of interest" description="Disordered" evidence="1">
    <location>
        <begin position="1914"/>
        <end position="1933"/>
    </location>
</feature>
<feature type="compositionally biased region" description="Basic and acidic residues" evidence="1">
    <location>
        <begin position="354"/>
        <end position="371"/>
    </location>
</feature>
<sequence length="2076" mass="223412">MTPFTPSLGSGCVKLCVAASGVAEDGGLLLPAFIPEISQETQRDWSQLSFPELLERILQLFIDTREEDSSENRLSTALPRLVRTAFANLDSEALEVKAFRFSRQHYSSLAEGGPSSQQDEAPASWASSKLDSVQPTTRPKGSPRLLLSKQSSTILPQDDLERKSFAGLSRIRPQRSSTAPEDPLVKHGRTLHPRGSVLASFMGAPFQRLTAQYSTLDTNEVFLLGVKDGISYRLLDIALKLTAQLLHFLQQRPLENFHMILLCPTTGDIGVAAAEALKALPFVELVLAFSKDTKQHRRKQLAALQGTNIFCVEIDGQFSECQAVVQGALQSRRLKHLFELRDSLLRRQARKPRKEAAESSGGDKRQAEDVKAPSSPFWGFNGNWMGYGGHLERGNPRRLRGRAKSRHIRNDSPDGLLQQGEELRLEQASAPFVTLASSVPHPPHHQHHREHLSQQQHKPYRLCAIAPVNCVRVCTQIAFWWFSAFKLRACRMGAPNPAKSAIRAKSASSFSPPRDASVGHVRSETLGYYRSSSIPVEGSAASDSVTSSTETGMDSSSALPPPYVAVPSGSFSLLFSAFFAMAMGAPLGELVPSVSATSVLRELMKGPSADQECEDVVESVESNPSSVYSQEEQEEARSAAGGEPDTQRSPRALGTNPQYRLRGLLSSLSFGRGQSKKKKRGEAAVADDSRAEGESQQGGTKKTPKISSLLKGGASPSNFLRETSRYHPYSSVPDNRLPTDASALPTRKFVGAVDASVATWGTDISSEGQLEDSLDVTGLLKEGGERTVDISRLVSRRSSEEVPEFAFLGPITELVLPEMGVHLDTEEEEEEESPCCHYTSIAAEDGDCGRIQCATLRKANTDTAECCVPKGASYLQAWKGGTATALHVVFRVGRCGGPSPPSSLRLQLASRQAARRCLPSPIGGGCGVVLSGGRSRFLSSSPSRIADSPPCASYHERRPVEARRSTATEGFSWRDGTAPPAEQATLERRPAQGEPGGLSRSSPPFFWRRRRRRSLCPDGKEAPLEGPPEAPPSAAFSQHGSRDVAAAVEALKALGHSAPRHALEAPPGGPHRGPLRELNVLLTQALTSATSPHVLYNNLWRFWPLITPANAAAALHRLAWLLQQGEACQLPHVPPGLASCLHPEGLSPRSSPGYGPLGPSGPSASSVEGALESPALMALLRRRLVEVLQEPPCLAALAQAKNPQKSLNRQPPHGGLSAKHQALRARHICTVLWASAKIVQERAPEGPPLPMGDNDAAVLLSALLRKWHPQNMQQQTRPLAQQPSDSLVGASRKRTAPKDLAGEGPPESAPRWHFLPADIQMLSEVLLRLPVAPSAFERGGGKGGCTSALDTPKTAHLNWETLQAFVTLALDVLPSWGPQDAAQLLGASRLLHHKLTHGKEAIHRGQPGGPLSRVHGFAAPHGETPRGDSPQLFHGRLLQDAPQPSAQTSPEEVLQGSLLGGLQAPSEDLRAHAECSLWRLHRWADQRLAAAATAFFAEDKTHSAAARVQPLHTSEAIAASAATDSLGAPWATPNIDNTPLSAFVGVASALATVGALRGPTAAALGAALCSRSLRLLSGAPGGHHLPGFSTDGGPLPAKRLDLSLALTAFLSTVAHQQPEQRQWGLLVECSHVLWQLLDAPCRVPFQEIPLPHGGPSFPFAAQRQLLGALERCRISVPPLLQQLDMATAKQLEAVMLQQRRVPELEQQQYTWETPLPPKEEAALRVTPPLRGSHISEAWKVLEFAVTAFSRLGEACPHLVAVCSHCLPHVVSPLFPLGPSCAALLAWGLALQLPLSPAPWGPGGPPSSMWGPLLKTLFLLLRGLPAELPLLEAAQARQGALTLEAVAAALHHRRFWGPSLGTLREPSEGPWAFLGSATERSSLGFEEALEAAVSTSLEALHSKLLAWQATLEREAPRHASPHLPPGAQEADEHSALQREVLTALETLAPLLGLRVSLQQEHCFGGSRFLAADGGNSSARLLLEVDGPTHFVTVVWPAANAETAREREGRGQGGVAGRPAPCGLSPFLTERLDGSSVFKSFVFQNLGWRLVRLSYRQWRGAHNKEALLRGLLVPTGRT</sequence>
<feature type="region of interest" description="Disordered" evidence="1">
    <location>
        <begin position="108"/>
        <end position="148"/>
    </location>
</feature>